<evidence type="ECO:0000313" key="2">
    <source>
        <dbReference type="Proteomes" id="UP001054945"/>
    </source>
</evidence>
<comment type="caution">
    <text evidence="1">The sequence shown here is derived from an EMBL/GenBank/DDBJ whole genome shotgun (WGS) entry which is preliminary data.</text>
</comment>
<dbReference type="EMBL" id="BPLR01018148">
    <property type="protein sequence ID" value="GIY97302.1"/>
    <property type="molecule type" value="Genomic_DNA"/>
</dbReference>
<reference evidence="1 2" key="1">
    <citation type="submission" date="2021-06" db="EMBL/GenBank/DDBJ databases">
        <title>Caerostris extrusa draft genome.</title>
        <authorList>
            <person name="Kono N."/>
            <person name="Arakawa K."/>
        </authorList>
    </citation>
    <scope>NUCLEOTIDE SEQUENCE [LARGE SCALE GENOMIC DNA]</scope>
</reference>
<gene>
    <name evidence="1" type="ORF">CEXT_280181</name>
</gene>
<evidence type="ECO:0000313" key="1">
    <source>
        <dbReference type="EMBL" id="GIY97302.1"/>
    </source>
</evidence>
<dbReference type="Proteomes" id="UP001054945">
    <property type="component" value="Unassembled WGS sequence"/>
</dbReference>
<protein>
    <submittedName>
        <fullName evidence="1">Uncharacterized protein</fullName>
    </submittedName>
</protein>
<sequence>MCQKTRETQTLFCQLMNQLSSPGLSRVIILELLFSPLSPEKRSRPRRLSSTPGLLLYRQLITCPSSDIRGKGGTKQTVATMEHFIPSQSGLHPDLVSKQSQSLKDRLNLPQELQRIRVACTFTSAEMFCDSY</sequence>
<accession>A0AAV4XQG0</accession>
<dbReference type="AlphaFoldDB" id="A0AAV4XQG0"/>
<name>A0AAV4XQG0_CAEEX</name>
<organism evidence="1 2">
    <name type="scientific">Caerostris extrusa</name>
    <name type="common">Bark spider</name>
    <name type="synonym">Caerostris bankana</name>
    <dbReference type="NCBI Taxonomy" id="172846"/>
    <lineage>
        <taxon>Eukaryota</taxon>
        <taxon>Metazoa</taxon>
        <taxon>Ecdysozoa</taxon>
        <taxon>Arthropoda</taxon>
        <taxon>Chelicerata</taxon>
        <taxon>Arachnida</taxon>
        <taxon>Araneae</taxon>
        <taxon>Araneomorphae</taxon>
        <taxon>Entelegynae</taxon>
        <taxon>Araneoidea</taxon>
        <taxon>Araneidae</taxon>
        <taxon>Caerostris</taxon>
    </lineage>
</organism>
<proteinExistence type="predicted"/>
<keyword evidence="2" id="KW-1185">Reference proteome</keyword>